<dbReference type="EMBL" id="CM004468">
    <property type="protein sequence ID" value="OCT95235.1"/>
    <property type="molecule type" value="Genomic_DNA"/>
</dbReference>
<sequence>MVTHPPKVIGSCRGRGGKRKKNQCRAWNSLSWEWDCALPGVCPSRSHRRWKKCSGRPEYSLEFGPDAQSLAPMLGVVGMTNRCLVAVRMASYTAWILILEPVFRV</sequence>
<protein>
    <submittedName>
        <fullName evidence="1">Uncharacterized protein</fullName>
    </submittedName>
</protein>
<gene>
    <name evidence="1" type="ORF">XELAEV_18012920mg</name>
</gene>
<reference evidence="2" key="1">
    <citation type="journal article" date="2016" name="Nature">
        <title>Genome evolution in the allotetraploid frog Xenopus laevis.</title>
        <authorList>
            <person name="Session A.M."/>
            <person name="Uno Y."/>
            <person name="Kwon T."/>
            <person name="Chapman J.A."/>
            <person name="Toyoda A."/>
            <person name="Takahashi S."/>
            <person name="Fukui A."/>
            <person name="Hikosaka A."/>
            <person name="Suzuki A."/>
            <person name="Kondo M."/>
            <person name="van Heeringen S.J."/>
            <person name="Quigley I."/>
            <person name="Heinz S."/>
            <person name="Ogino H."/>
            <person name="Ochi H."/>
            <person name="Hellsten U."/>
            <person name="Lyons J.B."/>
            <person name="Simakov O."/>
            <person name="Putnam N."/>
            <person name="Stites J."/>
            <person name="Kuroki Y."/>
            <person name="Tanaka T."/>
            <person name="Michiue T."/>
            <person name="Watanabe M."/>
            <person name="Bogdanovic O."/>
            <person name="Lister R."/>
            <person name="Georgiou G."/>
            <person name="Paranjpe S.S."/>
            <person name="van Kruijsbergen I."/>
            <person name="Shu S."/>
            <person name="Carlson J."/>
            <person name="Kinoshita T."/>
            <person name="Ohta Y."/>
            <person name="Mawaribuchi S."/>
            <person name="Jenkins J."/>
            <person name="Grimwood J."/>
            <person name="Schmutz J."/>
            <person name="Mitros T."/>
            <person name="Mozaffari S.V."/>
            <person name="Suzuki Y."/>
            <person name="Haramoto Y."/>
            <person name="Yamamoto T.S."/>
            <person name="Takagi C."/>
            <person name="Heald R."/>
            <person name="Miller K."/>
            <person name="Haudenschild C."/>
            <person name="Kitzman J."/>
            <person name="Nakayama T."/>
            <person name="Izutsu Y."/>
            <person name="Robert J."/>
            <person name="Fortriede J."/>
            <person name="Burns K."/>
            <person name="Lotay V."/>
            <person name="Karimi K."/>
            <person name="Yasuoka Y."/>
            <person name="Dichmann D.S."/>
            <person name="Flajnik M.F."/>
            <person name="Houston D.W."/>
            <person name="Shendure J."/>
            <person name="DuPasquier L."/>
            <person name="Vize P.D."/>
            <person name="Zorn A.M."/>
            <person name="Ito M."/>
            <person name="Marcotte E.M."/>
            <person name="Wallingford J.B."/>
            <person name="Ito Y."/>
            <person name="Asashima M."/>
            <person name="Ueno N."/>
            <person name="Matsuda Y."/>
            <person name="Veenstra G.J."/>
            <person name="Fujiyama A."/>
            <person name="Harland R.M."/>
            <person name="Taira M."/>
            <person name="Rokhsar D.S."/>
        </authorList>
    </citation>
    <scope>NUCLEOTIDE SEQUENCE [LARGE SCALE GENOMIC DNA]</scope>
    <source>
        <strain evidence="2">J</strain>
    </source>
</reference>
<dbReference type="AlphaFoldDB" id="A0A974DPW0"/>
<organism evidence="1 2">
    <name type="scientific">Xenopus laevis</name>
    <name type="common">African clawed frog</name>
    <dbReference type="NCBI Taxonomy" id="8355"/>
    <lineage>
        <taxon>Eukaryota</taxon>
        <taxon>Metazoa</taxon>
        <taxon>Chordata</taxon>
        <taxon>Craniata</taxon>
        <taxon>Vertebrata</taxon>
        <taxon>Euteleostomi</taxon>
        <taxon>Amphibia</taxon>
        <taxon>Batrachia</taxon>
        <taxon>Anura</taxon>
        <taxon>Pipoidea</taxon>
        <taxon>Pipidae</taxon>
        <taxon>Xenopodinae</taxon>
        <taxon>Xenopus</taxon>
        <taxon>Xenopus</taxon>
    </lineage>
</organism>
<dbReference type="Proteomes" id="UP000694892">
    <property type="component" value="Chromosome 2L"/>
</dbReference>
<accession>A0A974DPW0</accession>
<evidence type="ECO:0000313" key="1">
    <source>
        <dbReference type="EMBL" id="OCT95235.1"/>
    </source>
</evidence>
<evidence type="ECO:0000313" key="2">
    <source>
        <dbReference type="Proteomes" id="UP000694892"/>
    </source>
</evidence>
<name>A0A974DPW0_XENLA</name>
<proteinExistence type="predicted"/>